<comment type="pathway">
    <text evidence="1 6">Cell wall biogenesis; peptidoglycan biosynthesis.</text>
</comment>
<dbReference type="Proteomes" id="UP001522905">
    <property type="component" value="Unassembled WGS sequence"/>
</dbReference>
<dbReference type="InterPro" id="IPR005490">
    <property type="entry name" value="LD_TPept_cat_dom"/>
</dbReference>
<sequence length="178" mass="19971">MLALTACGDKANARSNNSADNNVKSNVKAKTVTIDWRKPSENKPYPNMNIKKHNWLLVSINNQRVYVMNAQNKVLYTMNCSTGANNSTPRGTYHIQAERGGHFYNASSKEGANYWTSWKDHGIYLFHSVPVDKNGKYVVSQAKELGKKANSHGCIRLSIADAKWVNRNIPFGTRVVIK</sequence>
<evidence type="ECO:0000256" key="3">
    <source>
        <dbReference type="ARBA" id="ARBA00022960"/>
    </source>
</evidence>
<comment type="caution">
    <text evidence="8">The sequence shown here is derived from an EMBL/GenBank/DDBJ whole genome shotgun (WGS) entry which is preliminary data.</text>
</comment>
<keyword evidence="4 6" id="KW-0573">Peptidoglycan synthesis</keyword>
<feature type="active site" description="Proton donor/acceptor" evidence="6">
    <location>
        <position position="127"/>
    </location>
</feature>
<dbReference type="InterPro" id="IPR038063">
    <property type="entry name" value="Transpep_catalytic_dom"/>
</dbReference>
<gene>
    <name evidence="8" type="ORF">LNP07_03830</name>
</gene>
<reference evidence="8 9" key="1">
    <citation type="submission" date="2021-11" db="EMBL/GenBank/DDBJ databases">
        <title>Comparative genomics of bee honey and flower isolates.</title>
        <authorList>
            <person name="Bechtner J.D."/>
            <person name="Gallus M.K."/>
            <person name="Ehrmann M."/>
        </authorList>
    </citation>
    <scope>NUCLEOTIDE SEQUENCE [LARGE SCALE GENOMIC DNA]</scope>
    <source>
        <strain evidence="8 9">M161</strain>
    </source>
</reference>
<keyword evidence="5 6" id="KW-0961">Cell wall biogenesis/degradation</keyword>
<dbReference type="SUPFAM" id="SSF141523">
    <property type="entry name" value="L,D-transpeptidase catalytic domain-like"/>
    <property type="match status" value="1"/>
</dbReference>
<evidence type="ECO:0000256" key="5">
    <source>
        <dbReference type="ARBA" id="ARBA00023316"/>
    </source>
</evidence>
<organism evidence="8 9">
    <name type="scientific">Apilactobacillus xinyiensis</name>
    <dbReference type="NCBI Taxonomy" id="2841032"/>
    <lineage>
        <taxon>Bacteria</taxon>
        <taxon>Bacillati</taxon>
        <taxon>Bacillota</taxon>
        <taxon>Bacilli</taxon>
        <taxon>Lactobacillales</taxon>
        <taxon>Lactobacillaceae</taxon>
        <taxon>Apilactobacillus</taxon>
    </lineage>
</organism>
<dbReference type="InterPro" id="IPR050979">
    <property type="entry name" value="LD-transpeptidase"/>
</dbReference>
<evidence type="ECO:0000259" key="7">
    <source>
        <dbReference type="PROSITE" id="PS52029"/>
    </source>
</evidence>
<evidence type="ECO:0000313" key="8">
    <source>
        <dbReference type="EMBL" id="MCK8624639.1"/>
    </source>
</evidence>
<dbReference type="RefSeq" id="WP_248601654.1">
    <property type="nucleotide sequence ID" value="NZ_CAXMLZ010000021.1"/>
</dbReference>
<evidence type="ECO:0000313" key="9">
    <source>
        <dbReference type="Proteomes" id="UP001522905"/>
    </source>
</evidence>
<protein>
    <submittedName>
        <fullName evidence="8">L,D-transpeptidase</fullName>
    </submittedName>
</protein>
<accession>A0ABT0I1P0</accession>
<dbReference type="Pfam" id="PF03734">
    <property type="entry name" value="YkuD"/>
    <property type="match status" value="1"/>
</dbReference>
<keyword evidence="9" id="KW-1185">Reference proteome</keyword>
<feature type="domain" description="L,D-TPase catalytic" evidence="7">
    <location>
        <begin position="54"/>
        <end position="178"/>
    </location>
</feature>
<dbReference type="PANTHER" id="PTHR30582">
    <property type="entry name" value="L,D-TRANSPEPTIDASE"/>
    <property type="match status" value="1"/>
</dbReference>
<name>A0ABT0I1P0_9LACO</name>
<evidence type="ECO:0000256" key="6">
    <source>
        <dbReference type="PROSITE-ProRule" id="PRU01373"/>
    </source>
</evidence>
<dbReference type="PANTHER" id="PTHR30582:SF2">
    <property type="entry name" value="L,D-TRANSPEPTIDASE YCIB-RELATED"/>
    <property type="match status" value="1"/>
</dbReference>
<dbReference type="EMBL" id="JAJIAO010000002">
    <property type="protein sequence ID" value="MCK8624639.1"/>
    <property type="molecule type" value="Genomic_DNA"/>
</dbReference>
<keyword evidence="3 6" id="KW-0133">Cell shape</keyword>
<dbReference type="Gene3D" id="2.40.440.10">
    <property type="entry name" value="L,D-transpeptidase catalytic domain-like"/>
    <property type="match status" value="1"/>
</dbReference>
<evidence type="ECO:0000256" key="4">
    <source>
        <dbReference type="ARBA" id="ARBA00022984"/>
    </source>
</evidence>
<keyword evidence="2" id="KW-0808">Transferase</keyword>
<feature type="active site" description="Nucleophile" evidence="6">
    <location>
        <position position="154"/>
    </location>
</feature>
<evidence type="ECO:0000256" key="1">
    <source>
        <dbReference type="ARBA" id="ARBA00004752"/>
    </source>
</evidence>
<proteinExistence type="predicted"/>
<dbReference type="PROSITE" id="PS52029">
    <property type="entry name" value="LD_TPASE"/>
    <property type="match status" value="1"/>
</dbReference>
<evidence type="ECO:0000256" key="2">
    <source>
        <dbReference type="ARBA" id="ARBA00022679"/>
    </source>
</evidence>
<dbReference type="CDD" id="cd16913">
    <property type="entry name" value="YkuD_like"/>
    <property type="match status" value="1"/>
</dbReference>